<evidence type="ECO:0000256" key="1">
    <source>
        <dbReference type="SAM" id="MobiDB-lite"/>
    </source>
</evidence>
<keyword evidence="3" id="KW-1185">Reference proteome</keyword>
<sequence length="83" mass="8970">MAQIAEPMENGVTLETSVSRRPNQSVRIPAESEPTSMPNVVQLPMVPALAWVRPSPASSSMWGITAPSRLTSMPSKNTASQHR</sequence>
<gene>
    <name evidence="2" type="ORF">ACFYM3_34355</name>
</gene>
<feature type="compositionally biased region" description="Polar residues" evidence="1">
    <location>
        <begin position="13"/>
        <end position="26"/>
    </location>
</feature>
<dbReference type="EMBL" id="JBIAFP010000026">
    <property type="protein sequence ID" value="MFE9229590.1"/>
    <property type="molecule type" value="Genomic_DNA"/>
</dbReference>
<feature type="region of interest" description="Disordered" evidence="1">
    <location>
        <begin position="1"/>
        <end position="38"/>
    </location>
</feature>
<evidence type="ECO:0000313" key="2">
    <source>
        <dbReference type="EMBL" id="MFE9229590.1"/>
    </source>
</evidence>
<accession>A0ABW6LME0</accession>
<evidence type="ECO:0000313" key="3">
    <source>
        <dbReference type="Proteomes" id="UP001601288"/>
    </source>
</evidence>
<protein>
    <submittedName>
        <fullName evidence="2">Uncharacterized protein</fullName>
    </submittedName>
</protein>
<reference evidence="2 3" key="1">
    <citation type="submission" date="2024-10" db="EMBL/GenBank/DDBJ databases">
        <title>The Natural Products Discovery Center: Release of the First 8490 Sequenced Strains for Exploring Actinobacteria Biosynthetic Diversity.</title>
        <authorList>
            <person name="Kalkreuter E."/>
            <person name="Kautsar S.A."/>
            <person name="Yang D."/>
            <person name="Bader C.D."/>
            <person name="Teijaro C.N."/>
            <person name="Fluegel L."/>
            <person name="Davis C.M."/>
            <person name="Simpson J.R."/>
            <person name="Lauterbach L."/>
            <person name="Steele A.D."/>
            <person name="Gui C."/>
            <person name="Meng S."/>
            <person name="Li G."/>
            <person name="Viehrig K."/>
            <person name="Ye F."/>
            <person name="Su P."/>
            <person name="Kiefer A.F."/>
            <person name="Nichols A."/>
            <person name="Cepeda A.J."/>
            <person name="Yan W."/>
            <person name="Fan B."/>
            <person name="Jiang Y."/>
            <person name="Adhikari A."/>
            <person name="Zheng C.-J."/>
            <person name="Schuster L."/>
            <person name="Cowan T.M."/>
            <person name="Smanski M.J."/>
            <person name="Chevrette M.G."/>
            <person name="De Carvalho L.P.S."/>
            <person name="Shen B."/>
        </authorList>
    </citation>
    <scope>NUCLEOTIDE SEQUENCE [LARGE SCALE GENOMIC DNA]</scope>
    <source>
        <strain evidence="2 3">NPDC007066</strain>
    </source>
</reference>
<proteinExistence type="predicted"/>
<organism evidence="2 3">
    <name type="scientific">Streptomyces massasporeus</name>
    <dbReference type="NCBI Taxonomy" id="67324"/>
    <lineage>
        <taxon>Bacteria</taxon>
        <taxon>Bacillati</taxon>
        <taxon>Actinomycetota</taxon>
        <taxon>Actinomycetes</taxon>
        <taxon>Kitasatosporales</taxon>
        <taxon>Streptomycetaceae</taxon>
        <taxon>Streptomyces</taxon>
    </lineage>
</organism>
<dbReference type="RefSeq" id="WP_358287035.1">
    <property type="nucleotide sequence ID" value="NZ_JBEYGJ010000028.1"/>
</dbReference>
<dbReference type="Proteomes" id="UP001601288">
    <property type="component" value="Unassembled WGS sequence"/>
</dbReference>
<name>A0ABW6LME0_9ACTN</name>
<comment type="caution">
    <text evidence="2">The sequence shown here is derived from an EMBL/GenBank/DDBJ whole genome shotgun (WGS) entry which is preliminary data.</text>
</comment>